<dbReference type="PROSITE" id="PS50293">
    <property type="entry name" value="TPR_REGION"/>
    <property type="match status" value="1"/>
</dbReference>
<dbReference type="Pfam" id="PF13424">
    <property type="entry name" value="TPR_12"/>
    <property type="match status" value="2"/>
</dbReference>
<dbReference type="EMBL" id="FQWC01000011">
    <property type="protein sequence ID" value="SHH76943.1"/>
    <property type="molecule type" value="Genomic_DNA"/>
</dbReference>
<feature type="transmembrane region" description="Helical" evidence="5">
    <location>
        <begin position="404"/>
        <end position="423"/>
    </location>
</feature>
<dbReference type="SUPFAM" id="SSF48452">
    <property type="entry name" value="TPR-like"/>
    <property type="match status" value="2"/>
</dbReference>
<dbReference type="SMART" id="SM00044">
    <property type="entry name" value="CYCc"/>
    <property type="match status" value="1"/>
</dbReference>
<dbReference type="RefSeq" id="WP_139260560.1">
    <property type="nucleotide sequence ID" value="NZ_FQWC01000011.1"/>
</dbReference>
<dbReference type="PROSITE" id="PS50125">
    <property type="entry name" value="GUANYLATE_CYCLASE_2"/>
    <property type="match status" value="1"/>
</dbReference>
<reference evidence="8" key="1">
    <citation type="submission" date="2016-11" db="EMBL/GenBank/DDBJ databases">
        <authorList>
            <person name="Varghese N."/>
            <person name="Submissions S."/>
        </authorList>
    </citation>
    <scope>NUCLEOTIDE SEQUENCE [LARGE SCALE GENOMIC DNA]</scope>
    <source>
        <strain evidence="8">DSM 17963</strain>
    </source>
</reference>
<keyword evidence="5" id="KW-0812">Transmembrane</keyword>
<dbReference type="InterPro" id="IPR019734">
    <property type="entry name" value="TPR_rpt"/>
</dbReference>
<dbReference type="PROSITE" id="PS50005">
    <property type="entry name" value="TPR"/>
    <property type="match status" value="1"/>
</dbReference>
<dbReference type="GO" id="GO:0019934">
    <property type="term" value="P:cGMP-mediated signaling"/>
    <property type="evidence" value="ECO:0007669"/>
    <property type="project" value="TreeGrafter"/>
</dbReference>
<dbReference type="SUPFAM" id="SSF55073">
    <property type="entry name" value="Nucleotide cyclase"/>
    <property type="match status" value="1"/>
</dbReference>
<sequence length="666" mass="75544">MKILFTYLLFFLFLIDGTSLDAQSKVSSNHISASVYENKQTADSLLTAGEKSQNTGKFLEAMSLFEKGLKIYQKLNNQKGIGDSYNKIATNYYYQGDYLKALSYFTKCKKTYEKANFDKGVAAALNNMGAVYYYLGNYPKALDFYSQVIKIQKKIGDKKVIAAATQNIGGIYVDIRDYTNAMIYSQKANAIYRELKDSIGISHNLNGAGKIYMMQKEYAKANDFFNQALAIANKIDDKQKRIEVLYNLGELFNTQGDLTKSLSYYNLCLESSQKINSLQYISITQVAIGNILSKLGYTDKALKKCKTGLDIAETLGALSVKKDACKCLYETYKARGNNNLALNYYEKSNDYKDSLQSEETSNKILNMEFQKAMLIDSIAYVTKVHQIDLKHKEEVQKKEKQRNLIIISLGFIVLITIALWNRLNYVRRSKKALTIEKDRSEKLLLNILPEEIAEELKEKGFVNARDFNLVSILFTDFKSFTQTAERMSPQNLVEEINICFKAFDFISDKYNIEKIKTIGDSYMAAGGIPNPDKNSLKNIVYAALEMQEFMIQRKILNTAADVPAFEMRLGIHAGPIVAGIVGIKKFQYDVWGDTVNTASRIESNGMVEKVNISESLYNLIKDEEAFVFEYRGKIYAKGKGEIKMYFVEKNDISLANPTIVLEQSYV</sequence>
<dbReference type="InterPro" id="IPR001054">
    <property type="entry name" value="A/G_cyclase"/>
</dbReference>
<evidence type="ECO:0000313" key="8">
    <source>
        <dbReference type="Proteomes" id="UP000184071"/>
    </source>
</evidence>
<keyword evidence="5" id="KW-0472">Membrane</keyword>
<dbReference type="STRING" id="370979.SAMN05443663_11181"/>
<dbReference type="InterPro" id="IPR029787">
    <property type="entry name" value="Nucleotide_cyclase"/>
</dbReference>
<comment type="similarity">
    <text evidence="4">Belongs to the adenylyl cyclase class-4/guanylyl cyclase family.</text>
</comment>
<dbReference type="Gene3D" id="1.25.40.10">
    <property type="entry name" value="Tetratricopeptide repeat domain"/>
    <property type="match status" value="3"/>
</dbReference>
<keyword evidence="8" id="KW-1185">Reference proteome</keyword>
<dbReference type="InterPro" id="IPR018297">
    <property type="entry name" value="A/G_cyclase_CS"/>
</dbReference>
<keyword evidence="2 4" id="KW-0456">Lyase</keyword>
<dbReference type="Pfam" id="PF00211">
    <property type="entry name" value="Guanylate_cyc"/>
    <property type="match status" value="1"/>
</dbReference>
<feature type="domain" description="Guanylate cyclase" evidence="6">
    <location>
        <begin position="471"/>
        <end position="602"/>
    </location>
</feature>
<evidence type="ECO:0000256" key="1">
    <source>
        <dbReference type="ARBA" id="ARBA00022741"/>
    </source>
</evidence>
<organism evidence="7 8">
    <name type="scientific">Flavobacterium defluvii</name>
    <dbReference type="NCBI Taxonomy" id="370979"/>
    <lineage>
        <taxon>Bacteria</taxon>
        <taxon>Pseudomonadati</taxon>
        <taxon>Bacteroidota</taxon>
        <taxon>Flavobacteriia</taxon>
        <taxon>Flavobacteriales</taxon>
        <taxon>Flavobacteriaceae</taxon>
        <taxon>Flavobacterium</taxon>
    </lineage>
</organism>
<gene>
    <name evidence="7" type="ORF">SAMN05443663_11181</name>
</gene>
<dbReference type="Gene3D" id="6.10.250.780">
    <property type="match status" value="1"/>
</dbReference>
<dbReference type="GO" id="GO:0004016">
    <property type="term" value="F:adenylate cyclase activity"/>
    <property type="evidence" value="ECO:0007669"/>
    <property type="project" value="UniProtKB-ARBA"/>
</dbReference>
<evidence type="ECO:0000256" key="4">
    <source>
        <dbReference type="RuleBase" id="RU000405"/>
    </source>
</evidence>
<dbReference type="GO" id="GO:0004383">
    <property type="term" value="F:guanylate cyclase activity"/>
    <property type="evidence" value="ECO:0007669"/>
    <property type="project" value="TreeGrafter"/>
</dbReference>
<evidence type="ECO:0000256" key="3">
    <source>
        <dbReference type="PROSITE-ProRule" id="PRU00339"/>
    </source>
</evidence>
<dbReference type="GO" id="GO:0000166">
    <property type="term" value="F:nucleotide binding"/>
    <property type="evidence" value="ECO:0007669"/>
    <property type="project" value="UniProtKB-KW"/>
</dbReference>
<name>A0A1M5VPU4_9FLAO</name>
<feature type="repeat" description="TPR" evidence="3">
    <location>
        <begin position="122"/>
        <end position="155"/>
    </location>
</feature>
<protein>
    <submittedName>
        <fullName evidence="7">Adenylate cyclase, class 3</fullName>
    </submittedName>
</protein>
<dbReference type="SMART" id="SM00028">
    <property type="entry name" value="TPR"/>
    <property type="match status" value="7"/>
</dbReference>
<dbReference type="CDD" id="cd07302">
    <property type="entry name" value="CHD"/>
    <property type="match status" value="1"/>
</dbReference>
<proteinExistence type="inferred from homology"/>
<evidence type="ECO:0000313" key="7">
    <source>
        <dbReference type="EMBL" id="SHH76943.1"/>
    </source>
</evidence>
<evidence type="ECO:0000256" key="5">
    <source>
        <dbReference type="SAM" id="Phobius"/>
    </source>
</evidence>
<evidence type="ECO:0000259" key="6">
    <source>
        <dbReference type="PROSITE" id="PS50125"/>
    </source>
</evidence>
<evidence type="ECO:0000256" key="2">
    <source>
        <dbReference type="ARBA" id="ARBA00023239"/>
    </source>
</evidence>
<keyword evidence="1" id="KW-0547">Nucleotide-binding</keyword>
<dbReference type="GO" id="GO:0070482">
    <property type="term" value="P:response to oxygen levels"/>
    <property type="evidence" value="ECO:0007669"/>
    <property type="project" value="TreeGrafter"/>
</dbReference>
<dbReference type="Gene3D" id="3.30.70.1230">
    <property type="entry name" value="Nucleotide cyclase"/>
    <property type="match status" value="1"/>
</dbReference>
<dbReference type="InterPro" id="IPR011990">
    <property type="entry name" value="TPR-like_helical_dom_sf"/>
</dbReference>
<dbReference type="GO" id="GO:0008074">
    <property type="term" value="C:guanylate cyclase complex, soluble"/>
    <property type="evidence" value="ECO:0007669"/>
    <property type="project" value="TreeGrafter"/>
</dbReference>
<accession>A0A1M5VPU4</accession>
<dbReference type="PANTHER" id="PTHR45655:SF13">
    <property type="entry name" value="SOLUBLE GUANYLATE CYCLASE GCY-32-RELATED"/>
    <property type="match status" value="1"/>
</dbReference>
<dbReference type="PANTHER" id="PTHR45655">
    <property type="entry name" value="GUANYLATE CYCLASE SOLUBLE SUBUNIT BETA-2"/>
    <property type="match status" value="1"/>
</dbReference>
<dbReference type="AlphaFoldDB" id="A0A1M5VPU4"/>
<dbReference type="OrthoDB" id="9806704at2"/>
<dbReference type="Proteomes" id="UP000184071">
    <property type="component" value="Unassembled WGS sequence"/>
</dbReference>
<dbReference type="PROSITE" id="PS00452">
    <property type="entry name" value="GUANYLATE_CYCLASE_1"/>
    <property type="match status" value="1"/>
</dbReference>
<keyword evidence="3" id="KW-0802">TPR repeat</keyword>
<keyword evidence="5" id="KW-1133">Transmembrane helix</keyword>